<accession>A0A481Z906</accession>
<proteinExistence type="predicted"/>
<evidence type="ECO:0000313" key="1">
    <source>
        <dbReference type="EMBL" id="QBK92374.1"/>
    </source>
</evidence>
<reference evidence="1" key="1">
    <citation type="journal article" date="2019" name="MBio">
        <title>Virus Genomes from Deep Sea Sediments Expand the Ocean Megavirome and Support Independent Origins of Viral Gigantism.</title>
        <authorList>
            <person name="Backstrom D."/>
            <person name="Yutin N."/>
            <person name="Jorgensen S.L."/>
            <person name="Dharamshi J."/>
            <person name="Homa F."/>
            <person name="Zaremba-Niedwiedzka K."/>
            <person name="Spang A."/>
            <person name="Wolf Y.I."/>
            <person name="Koonin E.V."/>
            <person name="Ettema T.J."/>
        </authorList>
    </citation>
    <scope>NUCLEOTIDE SEQUENCE</scope>
</reference>
<dbReference type="EMBL" id="MK500577">
    <property type="protein sequence ID" value="QBK92374.1"/>
    <property type="molecule type" value="Genomic_DNA"/>
</dbReference>
<protein>
    <submittedName>
        <fullName evidence="1">MYND finger protein</fullName>
    </submittedName>
</protein>
<organism evidence="1">
    <name type="scientific">Pithovirus LCPAC401</name>
    <dbReference type="NCBI Taxonomy" id="2506595"/>
    <lineage>
        <taxon>Viruses</taxon>
        <taxon>Pithoviruses</taxon>
    </lineage>
</organism>
<name>A0A481Z906_9VIRU</name>
<sequence>MASELKCYCKRSVYTKCQKCGKFKYCSKKCRKKYKNRHLKVCFSRRCEIQSEENKCEIENEFHVRQLNKAVKKYVSQVHSILCKILHTSGKEASTSMTVCHVTGNVTRIPDFPAFENKVNYITTVFIFNKAFPDGTFYLCALDNDVMYKNGKKYECNSDNFINKRYNNHDLSSKRSFTCDLVELEKPNYITVDLWLGYIKDNMIVKRIGFSRTSELIYEDLNIYEKCIESVTSEISNEVKTVKREYYSSDEEEEFILKDYSSDSDVPSDYDIFC</sequence>
<gene>
    <name evidence="1" type="ORF">LCPAC401_00120</name>
</gene>